<reference evidence="2" key="1">
    <citation type="submission" date="2022-05" db="EMBL/GenBank/DDBJ databases">
        <title>The Musa troglodytarum L. genome provides insights into the mechanism of non-climacteric behaviour and enrichment of carotenoids.</title>
        <authorList>
            <person name="Wang J."/>
        </authorList>
    </citation>
    <scope>NUCLEOTIDE SEQUENCE</scope>
    <source>
        <tissue evidence="2">Leaf</tissue>
    </source>
</reference>
<evidence type="ECO:0000256" key="1">
    <source>
        <dbReference type="SAM" id="Phobius"/>
    </source>
</evidence>
<gene>
    <name evidence="2" type="ORF">MUK42_30565</name>
</gene>
<dbReference type="EMBL" id="CP097508">
    <property type="protein sequence ID" value="URE10738.1"/>
    <property type="molecule type" value="Genomic_DNA"/>
</dbReference>
<dbReference type="Proteomes" id="UP001055439">
    <property type="component" value="Chromosome 6"/>
</dbReference>
<organism evidence="2 3">
    <name type="scientific">Musa troglodytarum</name>
    <name type="common">fe'i banana</name>
    <dbReference type="NCBI Taxonomy" id="320322"/>
    <lineage>
        <taxon>Eukaryota</taxon>
        <taxon>Viridiplantae</taxon>
        <taxon>Streptophyta</taxon>
        <taxon>Embryophyta</taxon>
        <taxon>Tracheophyta</taxon>
        <taxon>Spermatophyta</taxon>
        <taxon>Magnoliopsida</taxon>
        <taxon>Liliopsida</taxon>
        <taxon>Zingiberales</taxon>
        <taxon>Musaceae</taxon>
        <taxon>Musa</taxon>
    </lineage>
</organism>
<feature type="transmembrane region" description="Helical" evidence="1">
    <location>
        <begin position="65"/>
        <end position="85"/>
    </location>
</feature>
<keyword evidence="1" id="KW-1133">Transmembrane helix</keyword>
<proteinExistence type="predicted"/>
<keyword evidence="1" id="KW-0472">Membrane</keyword>
<keyword evidence="3" id="KW-1185">Reference proteome</keyword>
<keyword evidence="1" id="KW-0812">Transmembrane</keyword>
<sequence>MNAFKLQKFHYLMMIGVPAGILVYVLMLSGISFDNVVLFLLLINLLHDEKVHVTSDLFMHNLNVAMRQLCVQYFSFNIICLFPCLRKLQ</sequence>
<protein>
    <submittedName>
        <fullName evidence="2">Uncharacterized protein</fullName>
    </submittedName>
</protein>
<evidence type="ECO:0000313" key="2">
    <source>
        <dbReference type="EMBL" id="URE10738.1"/>
    </source>
</evidence>
<accession>A0A9E7GCQ1</accession>
<feature type="transmembrane region" description="Helical" evidence="1">
    <location>
        <begin position="21"/>
        <end position="45"/>
    </location>
</feature>
<name>A0A9E7GCQ1_9LILI</name>
<dbReference type="AlphaFoldDB" id="A0A9E7GCQ1"/>
<evidence type="ECO:0000313" key="3">
    <source>
        <dbReference type="Proteomes" id="UP001055439"/>
    </source>
</evidence>